<accession>A0ABQ2B8S0</accession>
<dbReference type="InterPro" id="IPR046342">
    <property type="entry name" value="CBS_dom_sf"/>
</dbReference>
<dbReference type="RefSeq" id="WP_188524650.1">
    <property type="nucleotide sequence ID" value="NZ_BMDG01000011.1"/>
</dbReference>
<dbReference type="PROSITE" id="PS50887">
    <property type="entry name" value="GGDEF"/>
    <property type="match status" value="1"/>
</dbReference>
<dbReference type="Pfam" id="PF00990">
    <property type="entry name" value="GGDEF"/>
    <property type="match status" value="1"/>
</dbReference>
<keyword evidence="3" id="KW-1185">Reference proteome</keyword>
<evidence type="ECO:0000313" key="3">
    <source>
        <dbReference type="Proteomes" id="UP000632535"/>
    </source>
</evidence>
<dbReference type="EMBL" id="BMDG01000011">
    <property type="protein sequence ID" value="GGI10457.1"/>
    <property type="molecule type" value="Genomic_DNA"/>
</dbReference>
<dbReference type="InterPro" id="IPR000160">
    <property type="entry name" value="GGDEF_dom"/>
</dbReference>
<dbReference type="SUPFAM" id="SSF54631">
    <property type="entry name" value="CBS-domain pair"/>
    <property type="match status" value="1"/>
</dbReference>
<dbReference type="InterPro" id="IPR043128">
    <property type="entry name" value="Rev_trsase/Diguanyl_cyclase"/>
</dbReference>
<dbReference type="InterPro" id="IPR029787">
    <property type="entry name" value="Nucleotide_cyclase"/>
</dbReference>
<comment type="caution">
    <text evidence="2">The sequence shown here is derived from an EMBL/GenBank/DDBJ whole genome shotgun (WGS) entry which is preliminary data.</text>
</comment>
<organism evidence="2 3">
    <name type="scientific">Isoptericola cucumis</name>
    <dbReference type="NCBI Taxonomy" id="1776856"/>
    <lineage>
        <taxon>Bacteria</taxon>
        <taxon>Bacillati</taxon>
        <taxon>Actinomycetota</taxon>
        <taxon>Actinomycetes</taxon>
        <taxon>Micrococcales</taxon>
        <taxon>Promicromonosporaceae</taxon>
        <taxon>Isoptericola</taxon>
    </lineage>
</organism>
<evidence type="ECO:0000313" key="2">
    <source>
        <dbReference type="EMBL" id="GGI10457.1"/>
    </source>
</evidence>
<dbReference type="NCBIfam" id="TIGR00254">
    <property type="entry name" value="GGDEF"/>
    <property type="match status" value="1"/>
</dbReference>
<dbReference type="Proteomes" id="UP000632535">
    <property type="component" value="Unassembled WGS sequence"/>
</dbReference>
<proteinExistence type="predicted"/>
<gene>
    <name evidence="2" type="ORF">GCM10007368_31330</name>
</gene>
<sequence length="320" mass="33045">MYDEIASMARHIAPRGGTGLAGVVGDLAQPVMVVGSAVPVGQLEVMFRRPDVACVAVQDDAGSDAVGLVTRAGLAAALTGRLGYGRAVLERRPAASVTDWSPLVVDPGTPVSQVATQAMARAGARRYDDVLVRGPFWGSATTADVMRSLVSALADRSTHDPHTRLPTRAATWQSLAHRCDLVRGGRTRVVLVLLDVRGMTALNSAHGHDAGDVVLAELAGRLTAALPRGCEAGRVDGDRFAVLATLPALDDVDAAASADALRQHVVSHLAEPSGQVAPAVWPALHSAVVWSVAGAADADELVSGAERRLRRAGAPLAAAS</sequence>
<dbReference type="Gene3D" id="3.30.70.270">
    <property type="match status" value="1"/>
</dbReference>
<dbReference type="SMART" id="SM00267">
    <property type="entry name" value="GGDEF"/>
    <property type="match status" value="1"/>
</dbReference>
<dbReference type="PANTHER" id="PTHR45138">
    <property type="entry name" value="REGULATORY COMPONENTS OF SENSORY TRANSDUCTION SYSTEM"/>
    <property type="match status" value="1"/>
</dbReference>
<protein>
    <recommendedName>
        <fullName evidence="1">GGDEF domain-containing protein</fullName>
    </recommendedName>
</protein>
<name>A0ABQ2B8S0_9MICO</name>
<dbReference type="InterPro" id="IPR050469">
    <property type="entry name" value="Diguanylate_Cyclase"/>
</dbReference>
<dbReference type="CDD" id="cd01949">
    <property type="entry name" value="GGDEF"/>
    <property type="match status" value="1"/>
</dbReference>
<dbReference type="SUPFAM" id="SSF55073">
    <property type="entry name" value="Nucleotide cyclase"/>
    <property type="match status" value="1"/>
</dbReference>
<feature type="domain" description="GGDEF" evidence="1">
    <location>
        <begin position="187"/>
        <end position="320"/>
    </location>
</feature>
<evidence type="ECO:0000259" key="1">
    <source>
        <dbReference type="PROSITE" id="PS50887"/>
    </source>
</evidence>
<reference evidence="3" key="1">
    <citation type="journal article" date="2019" name="Int. J. Syst. Evol. Microbiol.">
        <title>The Global Catalogue of Microorganisms (GCM) 10K type strain sequencing project: providing services to taxonomists for standard genome sequencing and annotation.</title>
        <authorList>
            <consortium name="The Broad Institute Genomics Platform"/>
            <consortium name="The Broad Institute Genome Sequencing Center for Infectious Disease"/>
            <person name="Wu L."/>
            <person name="Ma J."/>
        </authorList>
    </citation>
    <scope>NUCLEOTIDE SEQUENCE [LARGE SCALE GENOMIC DNA]</scope>
    <source>
        <strain evidence="3">CCM 8653</strain>
    </source>
</reference>
<dbReference type="PANTHER" id="PTHR45138:SF9">
    <property type="entry name" value="DIGUANYLATE CYCLASE DGCM-RELATED"/>
    <property type="match status" value="1"/>
</dbReference>